<dbReference type="GeneID" id="63714841"/>
<keyword evidence="3" id="KW-1185">Reference proteome</keyword>
<dbReference type="RefSeq" id="XP_040660410.1">
    <property type="nucleotide sequence ID" value="XM_040799527.1"/>
</dbReference>
<proteinExistence type="predicted"/>
<dbReference type="Proteomes" id="UP000076580">
    <property type="component" value="Chromosome 01"/>
</dbReference>
<comment type="caution">
    <text evidence="2">The sequence shown here is derived from an EMBL/GenBank/DDBJ whole genome shotgun (WGS) entry which is preliminary data.</text>
</comment>
<accession>A0A151GVE3</accession>
<dbReference type="InParanoid" id="A0A151GVE3"/>
<evidence type="ECO:0000256" key="1">
    <source>
        <dbReference type="SAM" id="MobiDB-lite"/>
    </source>
</evidence>
<gene>
    <name evidence="2" type="ORF">DCS_02198</name>
</gene>
<name>A0A151GVE3_DRECN</name>
<organism evidence="2 3">
    <name type="scientific">Drechmeria coniospora</name>
    <name type="common">Nematophagous fungus</name>
    <name type="synonym">Meria coniospora</name>
    <dbReference type="NCBI Taxonomy" id="98403"/>
    <lineage>
        <taxon>Eukaryota</taxon>
        <taxon>Fungi</taxon>
        <taxon>Dikarya</taxon>
        <taxon>Ascomycota</taxon>
        <taxon>Pezizomycotina</taxon>
        <taxon>Sordariomycetes</taxon>
        <taxon>Hypocreomycetidae</taxon>
        <taxon>Hypocreales</taxon>
        <taxon>Ophiocordycipitaceae</taxon>
        <taxon>Drechmeria</taxon>
    </lineage>
</organism>
<feature type="compositionally biased region" description="Basic and acidic residues" evidence="1">
    <location>
        <begin position="35"/>
        <end position="52"/>
    </location>
</feature>
<sequence>MTSSGGFIKIPKSDEEALMTGAGHDSKKRRAEARKKRESEELMKKAAEESLKKRAKKAGSSSAK</sequence>
<protein>
    <submittedName>
        <fullName evidence="2">Uncharacterized protein</fullName>
    </submittedName>
</protein>
<evidence type="ECO:0000313" key="2">
    <source>
        <dbReference type="EMBL" id="KYK61058.1"/>
    </source>
</evidence>
<dbReference type="EMBL" id="LAYC01000001">
    <property type="protein sequence ID" value="KYK61058.1"/>
    <property type="molecule type" value="Genomic_DNA"/>
</dbReference>
<dbReference type="AlphaFoldDB" id="A0A151GVE3"/>
<evidence type="ECO:0000313" key="3">
    <source>
        <dbReference type="Proteomes" id="UP000076580"/>
    </source>
</evidence>
<reference evidence="2 3" key="1">
    <citation type="journal article" date="2016" name="Sci. Rep.">
        <title>Insights into Adaptations to a Near-Obligate Nematode Endoparasitic Lifestyle from the Finished Genome of Drechmeria coniospora.</title>
        <authorList>
            <person name="Zhang L."/>
            <person name="Zhou Z."/>
            <person name="Guo Q."/>
            <person name="Fokkens L."/>
            <person name="Miskei M."/>
            <person name="Pocsi I."/>
            <person name="Zhang W."/>
            <person name="Chen M."/>
            <person name="Wang L."/>
            <person name="Sun Y."/>
            <person name="Donzelli B.G."/>
            <person name="Gibson D.M."/>
            <person name="Nelson D.R."/>
            <person name="Luo J.G."/>
            <person name="Rep M."/>
            <person name="Liu H."/>
            <person name="Yang S."/>
            <person name="Wang J."/>
            <person name="Krasnoff S.B."/>
            <person name="Xu Y."/>
            <person name="Molnar I."/>
            <person name="Lin M."/>
        </authorList>
    </citation>
    <scope>NUCLEOTIDE SEQUENCE [LARGE SCALE GENOMIC DNA]</scope>
    <source>
        <strain evidence="2 3">ARSEF 6962</strain>
    </source>
</reference>
<feature type="region of interest" description="Disordered" evidence="1">
    <location>
        <begin position="1"/>
        <end position="64"/>
    </location>
</feature>